<comment type="subcellular location">
    <subcellularLocation>
        <location evidence="1">Secreted</location>
    </subcellularLocation>
</comment>
<keyword evidence="6" id="KW-1133">Transmembrane helix</keyword>
<dbReference type="Proteomes" id="UP001431783">
    <property type="component" value="Unassembled WGS sequence"/>
</dbReference>
<keyword evidence="4" id="KW-0732">Signal</keyword>
<gene>
    <name evidence="7" type="ORF">WA026_007512</name>
</gene>
<evidence type="ECO:0008006" key="9">
    <source>
        <dbReference type="Google" id="ProtNLM"/>
    </source>
</evidence>
<evidence type="ECO:0000256" key="5">
    <source>
        <dbReference type="ARBA" id="ARBA00023180"/>
    </source>
</evidence>
<name>A0AAW1UYL4_9CUCU</name>
<dbReference type="GO" id="GO:0005576">
    <property type="term" value="C:extracellular region"/>
    <property type="evidence" value="ECO:0007669"/>
    <property type="project" value="UniProtKB-SubCell"/>
</dbReference>
<reference evidence="7 8" key="1">
    <citation type="submission" date="2023-03" db="EMBL/GenBank/DDBJ databases">
        <title>Genome insight into feeding habits of ladybird beetles.</title>
        <authorList>
            <person name="Li H.-S."/>
            <person name="Huang Y.-H."/>
            <person name="Pang H."/>
        </authorList>
    </citation>
    <scope>NUCLEOTIDE SEQUENCE [LARGE SCALE GENOMIC DNA]</scope>
    <source>
        <strain evidence="7">SYSU_2023b</strain>
        <tissue evidence="7">Whole body</tissue>
    </source>
</reference>
<accession>A0AAW1UYL4</accession>
<evidence type="ECO:0000256" key="2">
    <source>
        <dbReference type="ARBA" id="ARBA00005679"/>
    </source>
</evidence>
<keyword evidence="8" id="KW-1185">Reference proteome</keyword>
<dbReference type="InterPro" id="IPR004911">
    <property type="entry name" value="Interferon-induced_GILT"/>
</dbReference>
<evidence type="ECO:0000256" key="6">
    <source>
        <dbReference type="SAM" id="Phobius"/>
    </source>
</evidence>
<dbReference type="Pfam" id="PF03227">
    <property type="entry name" value="GILT"/>
    <property type="match status" value="1"/>
</dbReference>
<keyword evidence="3" id="KW-0964">Secreted</keyword>
<comment type="similarity">
    <text evidence="2">Belongs to the GILT family.</text>
</comment>
<evidence type="ECO:0000313" key="8">
    <source>
        <dbReference type="Proteomes" id="UP001431783"/>
    </source>
</evidence>
<organism evidence="7 8">
    <name type="scientific">Henosepilachna vigintioctopunctata</name>
    <dbReference type="NCBI Taxonomy" id="420089"/>
    <lineage>
        <taxon>Eukaryota</taxon>
        <taxon>Metazoa</taxon>
        <taxon>Ecdysozoa</taxon>
        <taxon>Arthropoda</taxon>
        <taxon>Hexapoda</taxon>
        <taxon>Insecta</taxon>
        <taxon>Pterygota</taxon>
        <taxon>Neoptera</taxon>
        <taxon>Endopterygota</taxon>
        <taxon>Coleoptera</taxon>
        <taxon>Polyphaga</taxon>
        <taxon>Cucujiformia</taxon>
        <taxon>Coccinelloidea</taxon>
        <taxon>Coccinellidae</taxon>
        <taxon>Epilachninae</taxon>
        <taxon>Epilachnini</taxon>
        <taxon>Henosepilachna</taxon>
    </lineage>
</organism>
<dbReference type="EMBL" id="JARQZJ010000093">
    <property type="protein sequence ID" value="KAK9884669.1"/>
    <property type="molecule type" value="Genomic_DNA"/>
</dbReference>
<comment type="caution">
    <text evidence="7">The sequence shown here is derived from an EMBL/GenBank/DDBJ whole genome shotgun (WGS) entry which is preliminary data.</text>
</comment>
<dbReference type="PANTHER" id="PTHR13234:SF8">
    <property type="entry name" value="GAMMA-INTERFERON-INDUCIBLE LYSOSOMAL THIOL REDUCTASE"/>
    <property type="match status" value="1"/>
</dbReference>
<protein>
    <recommendedName>
        <fullName evidence="9">Gamma-interferon-inducible lysosomal thiol reductase</fullName>
    </recommendedName>
</protein>
<keyword evidence="6" id="KW-0472">Membrane</keyword>
<feature type="transmembrane region" description="Helical" evidence="6">
    <location>
        <begin position="7"/>
        <end position="25"/>
    </location>
</feature>
<keyword evidence="6" id="KW-0812">Transmembrane</keyword>
<proteinExistence type="inferred from homology"/>
<dbReference type="AlphaFoldDB" id="A0AAW1UYL4"/>
<evidence type="ECO:0000256" key="3">
    <source>
        <dbReference type="ARBA" id="ARBA00022525"/>
    </source>
</evidence>
<dbReference type="GO" id="GO:0016671">
    <property type="term" value="F:oxidoreductase activity, acting on a sulfur group of donors, disulfide as acceptor"/>
    <property type="evidence" value="ECO:0007669"/>
    <property type="project" value="InterPro"/>
</dbReference>
<evidence type="ECO:0000313" key="7">
    <source>
        <dbReference type="EMBL" id="KAK9884669.1"/>
    </source>
</evidence>
<evidence type="ECO:0000256" key="4">
    <source>
        <dbReference type="ARBA" id="ARBA00022729"/>
    </source>
</evidence>
<dbReference type="PANTHER" id="PTHR13234">
    <property type="entry name" value="GAMMA-INTERFERON INDUCIBLE LYSOSOMAL THIOL REDUCTASE GILT"/>
    <property type="match status" value="1"/>
</dbReference>
<sequence>MRKVAPRIVLIISFISTGIFILGSTNNFTRLTKVSVYYESLCPFSVKFITTQLYPNYYHLKDYIQIEWIPYGWTKQSLINDKLVFTCQHGDDECKANKYQACALFQNKSQDQNMEFINCVLSNNPSNAPSVENCAKLHGFNWNAIETCSDNNEGSELLAGLGKKTHNLRPKLLLIPTVIFNDHFDKELDKRITTHFLETSCSQIPNPKPVICL</sequence>
<keyword evidence="5" id="KW-0325">Glycoprotein</keyword>
<evidence type="ECO:0000256" key="1">
    <source>
        <dbReference type="ARBA" id="ARBA00004613"/>
    </source>
</evidence>